<accession>A0A6P1EB42</accession>
<evidence type="ECO:0000313" key="2">
    <source>
        <dbReference type="Proteomes" id="UP000465035"/>
    </source>
</evidence>
<reference evidence="1 2" key="1">
    <citation type="submission" date="2019-12" db="EMBL/GenBank/DDBJ databases">
        <title>Lactobacillus hilgardii FLUB.</title>
        <authorList>
            <person name="Gustaw K."/>
        </authorList>
    </citation>
    <scope>NUCLEOTIDE SEQUENCE [LARGE SCALE GENOMIC DNA]</scope>
    <source>
        <strain evidence="1 2">FLUB</strain>
    </source>
</reference>
<dbReference type="RefSeq" id="WP_035444319.1">
    <property type="nucleotide sequence ID" value="NZ_CABKOL010000106.1"/>
</dbReference>
<dbReference type="AlphaFoldDB" id="A0A6P1EB42"/>
<organism evidence="1 2">
    <name type="scientific">Lentilactobacillus hilgardii</name>
    <name type="common">Lactobacillus hilgardii</name>
    <dbReference type="NCBI Taxonomy" id="1588"/>
    <lineage>
        <taxon>Bacteria</taxon>
        <taxon>Bacillati</taxon>
        <taxon>Bacillota</taxon>
        <taxon>Bacilli</taxon>
        <taxon>Lactobacillales</taxon>
        <taxon>Lactobacillaceae</taxon>
        <taxon>Lentilactobacillus</taxon>
    </lineage>
</organism>
<gene>
    <name evidence="1" type="ORF">GQR93_03465</name>
</gene>
<sequence>MNFLTRQYLTSTGMKAHHASLNIANLKTSHIQHHQKSLSPYWPDVLMLVSLESSKFKTAIITKRDGIILTNSSTNSLITNLVERHSYGSPYTKEHFANFSGICEYVPYAFGNLSLAPLKVTNGTRNASWIQTGLIEYHTFDHHQSNDTIIFFKDVNHPITVPYSHDFISRRMEDVDRVHQVIAAMYQQFLNVYCPTYSNYDDTVSQANKRIVLPFKQFVAIQEYQNICKTTGTPVTESDERKWCLEHIHYYDKSKKNLKLEFPLRYHVNAY</sequence>
<dbReference type="EMBL" id="CP047121">
    <property type="protein sequence ID" value="QHB51344.1"/>
    <property type="molecule type" value="Genomic_DNA"/>
</dbReference>
<evidence type="ECO:0000313" key="1">
    <source>
        <dbReference type="EMBL" id="QHB51344.1"/>
    </source>
</evidence>
<dbReference type="Proteomes" id="UP000465035">
    <property type="component" value="Chromosome"/>
</dbReference>
<dbReference type="GeneID" id="69057414"/>
<proteinExistence type="predicted"/>
<name>A0A6P1EB42_LENHI</name>
<protein>
    <submittedName>
        <fullName evidence="1">Uncharacterized protein</fullName>
    </submittedName>
</protein>